<comment type="caution">
    <text evidence="2">The sequence shown here is derived from an EMBL/GenBank/DDBJ whole genome shotgun (WGS) entry which is preliminary data.</text>
</comment>
<organism evidence="2 3">
    <name type="scientific">Gulosibacter chungangensis</name>
    <dbReference type="NCBI Taxonomy" id="979746"/>
    <lineage>
        <taxon>Bacteria</taxon>
        <taxon>Bacillati</taxon>
        <taxon>Actinomycetota</taxon>
        <taxon>Actinomycetes</taxon>
        <taxon>Micrococcales</taxon>
        <taxon>Microbacteriaceae</taxon>
        <taxon>Gulosibacter</taxon>
    </lineage>
</organism>
<protein>
    <submittedName>
        <fullName evidence="2">GNAT family N-acetyltransferase</fullName>
    </submittedName>
</protein>
<dbReference type="EMBL" id="WBKB01000001">
    <property type="protein sequence ID" value="KAB1644912.1"/>
    <property type="molecule type" value="Genomic_DNA"/>
</dbReference>
<dbReference type="RefSeq" id="WP_158050924.1">
    <property type="nucleotide sequence ID" value="NZ_WBKB01000001.1"/>
</dbReference>
<evidence type="ECO:0000313" key="2">
    <source>
        <dbReference type="EMBL" id="KAB1644912.1"/>
    </source>
</evidence>
<dbReference type="AlphaFoldDB" id="A0A7J5BG92"/>
<dbReference type="PROSITE" id="PS51186">
    <property type="entry name" value="GNAT"/>
    <property type="match status" value="1"/>
</dbReference>
<dbReference type="OrthoDB" id="9805924at2"/>
<evidence type="ECO:0000313" key="3">
    <source>
        <dbReference type="Proteomes" id="UP000433493"/>
    </source>
</evidence>
<feature type="domain" description="N-acetyltransferase" evidence="1">
    <location>
        <begin position="1"/>
        <end position="69"/>
    </location>
</feature>
<evidence type="ECO:0000259" key="1">
    <source>
        <dbReference type="PROSITE" id="PS51186"/>
    </source>
</evidence>
<sequence>MIARGGGAGRALIQRVAEIAGEEGCSIIRGITASDNHQEQALYDKVGTRTNWVTYDAAPIHATTESVTP</sequence>
<dbReference type="Gene3D" id="3.40.630.30">
    <property type="match status" value="1"/>
</dbReference>
<proteinExistence type="predicted"/>
<dbReference type="Proteomes" id="UP000433493">
    <property type="component" value="Unassembled WGS sequence"/>
</dbReference>
<gene>
    <name evidence="2" type="ORF">F8O05_01190</name>
</gene>
<keyword evidence="3" id="KW-1185">Reference proteome</keyword>
<dbReference type="GO" id="GO:0016747">
    <property type="term" value="F:acyltransferase activity, transferring groups other than amino-acyl groups"/>
    <property type="evidence" value="ECO:0007669"/>
    <property type="project" value="InterPro"/>
</dbReference>
<dbReference type="Pfam" id="PF00583">
    <property type="entry name" value="Acetyltransf_1"/>
    <property type="match status" value="1"/>
</dbReference>
<keyword evidence="2" id="KW-0808">Transferase</keyword>
<reference evidence="2 3" key="1">
    <citation type="submission" date="2019-09" db="EMBL/GenBank/DDBJ databases">
        <title>Phylogeny of genus Pseudoclavibacter and closely related genus.</title>
        <authorList>
            <person name="Li Y."/>
        </authorList>
    </citation>
    <scope>NUCLEOTIDE SEQUENCE [LARGE SCALE GENOMIC DNA]</scope>
    <source>
        <strain evidence="2 3">KCTC 13959</strain>
    </source>
</reference>
<name>A0A7J5BG92_9MICO</name>
<accession>A0A7J5BG92</accession>
<dbReference type="InterPro" id="IPR016181">
    <property type="entry name" value="Acyl_CoA_acyltransferase"/>
</dbReference>
<dbReference type="SUPFAM" id="SSF55729">
    <property type="entry name" value="Acyl-CoA N-acyltransferases (Nat)"/>
    <property type="match status" value="1"/>
</dbReference>
<dbReference type="InterPro" id="IPR000182">
    <property type="entry name" value="GNAT_dom"/>
</dbReference>